<proteinExistence type="predicted"/>
<name>A0A344L0L6_9PSEU</name>
<reference evidence="2 3" key="1">
    <citation type="submission" date="2016-04" db="EMBL/GenBank/DDBJ databases">
        <title>Complete genome sequence and analysis of deep-sea sediment isolate, Amycolatopsis sp. WP1.</title>
        <authorList>
            <person name="Wang H."/>
            <person name="Chen S."/>
            <person name="Wu Q."/>
        </authorList>
    </citation>
    <scope>NUCLEOTIDE SEQUENCE [LARGE SCALE GENOMIC DNA]</scope>
    <source>
        <strain evidence="2 3">WP1</strain>
    </source>
</reference>
<evidence type="ECO:0000313" key="3">
    <source>
        <dbReference type="Proteomes" id="UP000250434"/>
    </source>
</evidence>
<dbReference type="KEGG" id="aab:A4R43_02845"/>
<evidence type="ECO:0000313" key="2">
    <source>
        <dbReference type="EMBL" id="AXB41590.1"/>
    </source>
</evidence>
<dbReference type="EMBL" id="CP015163">
    <property type="protein sequence ID" value="AXB41590.1"/>
    <property type="molecule type" value="Genomic_DNA"/>
</dbReference>
<organism evidence="2 3">
    <name type="scientific">Amycolatopsis albispora</name>
    <dbReference type="NCBI Taxonomy" id="1804986"/>
    <lineage>
        <taxon>Bacteria</taxon>
        <taxon>Bacillati</taxon>
        <taxon>Actinomycetota</taxon>
        <taxon>Actinomycetes</taxon>
        <taxon>Pseudonocardiales</taxon>
        <taxon>Pseudonocardiaceae</taxon>
        <taxon>Amycolatopsis</taxon>
    </lineage>
</organism>
<dbReference type="Proteomes" id="UP000250434">
    <property type="component" value="Chromosome"/>
</dbReference>
<feature type="signal peptide" evidence="1">
    <location>
        <begin position="1"/>
        <end position="17"/>
    </location>
</feature>
<protein>
    <submittedName>
        <fullName evidence="2">Uncharacterized protein</fullName>
    </submittedName>
</protein>
<keyword evidence="1" id="KW-0732">Signal</keyword>
<sequence length="117" mass="12115">MAAASAALVAVAPTASADATESSGPITVLGTCGQTFAPSTSGAKAYWEVQCSSGRVRISGWVEDTASDGQCAKVKAIWPNGNTYFSPAACPKGNRKSFTSQYNSGNSVNAYLYEYDV</sequence>
<accession>A0A344L0L6</accession>
<dbReference type="AlphaFoldDB" id="A0A344L0L6"/>
<feature type="chain" id="PRO_5016863825" evidence="1">
    <location>
        <begin position="18"/>
        <end position="117"/>
    </location>
</feature>
<evidence type="ECO:0000256" key="1">
    <source>
        <dbReference type="SAM" id="SignalP"/>
    </source>
</evidence>
<gene>
    <name evidence="2" type="ORF">A4R43_02845</name>
</gene>
<keyword evidence="3" id="KW-1185">Reference proteome</keyword>
<dbReference type="OrthoDB" id="3638180at2"/>